<feature type="compositionally biased region" description="Basic and acidic residues" evidence="1">
    <location>
        <begin position="18"/>
        <end position="35"/>
    </location>
</feature>
<organism evidence="2 3">
    <name type="scientific">Lophiostoma macrostomum CBS 122681</name>
    <dbReference type="NCBI Taxonomy" id="1314788"/>
    <lineage>
        <taxon>Eukaryota</taxon>
        <taxon>Fungi</taxon>
        <taxon>Dikarya</taxon>
        <taxon>Ascomycota</taxon>
        <taxon>Pezizomycotina</taxon>
        <taxon>Dothideomycetes</taxon>
        <taxon>Pleosporomycetidae</taxon>
        <taxon>Pleosporales</taxon>
        <taxon>Lophiostomataceae</taxon>
        <taxon>Lophiostoma</taxon>
    </lineage>
</organism>
<name>A0A6A6T1G0_9PLEO</name>
<gene>
    <name evidence="2" type="ORF">K491DRAFT_759862</name>
</gene>
<feature type="region of interest" description="Disordered" evidence="1">
    <location>
        <begin position="332"/>
        <end position="355"/>
    </location>
</feature>
<reference evidence="2" key="1">
    <citation type="journal article" date="2020" name="Stud. Mycol.">
        <title>101 Dothideomycetes genomes: a test case for predicting lifestyles and emergence of pathogens.</title>
        <authorList>
            <person name="Haridas S."/>
            <person name="Albert R."/>
            <person name="Binder M."/>
            <person name="Bloem J."/>
            <person name="Labutti K."/>
            <person name="Salamov A."/>
            <person name="Andreopoulos B."/>
            <person name="Baker S."/>
            <person name="Barry K."/>
            <person name="Bills G."/>
            <person name="Bluhm B."/>
            <person name="Cannon C."/>
            <person name="Castanera R."/>
            <person name="Culley D."/>
            <person name="Daum C."/>
            <person name="Ezra D."/>
            <person name="Gonzalez J."/>
            <person name="Henrissat B."/>
            <person name="Kuo A."/>
            <person name="Liang C."/>
            <person name="Lipzen A."/>
            <person name="Lutzoni F."/>
            <person name="Magnuson J."/>
            <person name="Mondo S."/>
            <person name="Nolan M."/>
            <person name="Ohm R."/>
            <person name="Pangilinan J."/>
            <person name="Park H.-J."/>
            <person name="Ramirez L."/>
            <person name="Alfaro M."/>
            <person name="Sun H."/>
            <person name="Tritt A."/>
            <person name="Yoshinaga Y."/>
            <person name="Zwiers L.-H."/>
            <person name="Turgeon B."/>
            <person name="Goodwin S."/>
            <person name="Spatafora J."/>
            <person name="Crous P."/>
            <person name="Grigoriev I."/>
        </authorList>
    </citation>
    <scope>NUCLEOTIDE SEQUENCE</scope>
    <source>
        <strain evidence="2">CBS 122681</strain>
    </source>
</reference>
<evidence type="ECO:0000313" key="3">
    <source>
        <dbReference type="Proteomes" id="UP000799324"/>
    </source>
</evidence>
<sequence>MTFSPPTLHQPPNGVPNPRHDRQGYHGARPADPHLHFPPTSRLLRRTPAIANLRQYVRPVENSFPWFHSVSNQLPHPQATANPQRHSRTVANQHLDSRTFSDQLWDSQAMSSACFQSMPNQLPHTQVMENLHQHSSPVVNPQQYAQLEATMSGVDDFANSDREANPQLLSQPVLYPRSSLQPAASSHPKQYSPPMVNPQQHAQLVAGVEDMTYSANPHLETSPPLHSQPVLDPQPFLQPVASLHPHSWPVADLAQCSQSYSPAPGGYLLQYSPLRSQSCSPPYSQRQTEACAELHMEAFKPSYMPLYGQPGPSSQQYSQDVVDSSLSSCIAQVSPQAPPPHNASKPPHFPRRRRKKRACEGCRRFKVRCT</sequence>
<dbReference type="Proteomes" id="UP000799324">
    <property type="component" value="Unassembled WGS sequence"/>
</dbReference>
<accession>A0A6A6T1G0</accession>
<proteinExistence type="predicted"/>
<evidence type="ECO:0000313" key="2">
    <source>
        <dbReference type="EMBL" id="KAF2653147.1"/>
    </source>
</evidence>
<evidence type="ECO:0000256" key="1">
    <source>
        <dbReference type="SAM" id="MobiDB-lite"/>
    </source>
</evidence>
<feature type="region of interest" description="Disordered" evidence="1">
    <location>
        <begin position="1"/>
        <end position="43"/>
    </location>
</feature>
<protein>
    <recommendedName>
        <fullName evidence="4">Zn(2)-C6 fungal-type domain-containing protein</fullName>
    </recommendedName>
</protein>
<keyword evidence="3" id="KW-1185">Reference proteome</keyword>
<dbReference type="EMBL" id="MU004386">
    <property type="protein sequence ID" value="KAF2653147.1"/>
    <property type="molecule type" value="Genomic_DNA"/>
</dbReference>
<dbReference type="AlphaFoldDB" id="A0A6A6T1G0"/>
<evidence type="ECO:0008006" key="4">
    <source>
        <dbReference type="Google" id="ProtNLM"/>
    </source>
</evidence>